<sequence>MTTDLQDPRLNWVMCASASGTHRMAYWEWGDPNNDQVLMCVHGLTRTGRDFDQLAQRLSKRYRVVAPDIVGRGRSDWLIDPAAYAIPQYVADMLVLIARLKPARLDWVGTSMGGLIALGLQGAQAMSALLRPARPGPGLPSAPLQLPLGRVVLNDVGPALDMTGLQRISQYVGQSVLFDTFEQAVDYVRSVSASFGEHSSEEWTDISRHVFVEHEGKWRRHYDLRLSQAFAQQADVDLEAAQALLWGAYEGLPDKVLIVRGQESDLLTPDVVQEMLQRHPNSQLVTIPKVGHAPMLRNAEQIDHIDYFLAG</sequence>
<dbReference type="InterPro" id="IPR029058">
    <property type="entry name" value="AB_hydrolase_fold"/>
</dbReference>
<dbReference type="PANTHER" id="PTHR43194">
    <property type="entry name" value="HYDROLASE ALPHA/BETA FOLD FAMILY"/>
    <property type="match status" value="1"/>
</dbReference>
<evidence type="ECO:0000313" key="2">
    <source>
        <dbReference type="EMBL" id="GHC53424.1"/>
    </source>
</evidence>
<feature type="domain" description="AB hydrolase-1" evidence="1">
    <location>
        <begin position="40"/>
        <end position="300"/>
    </location>
</feature>
<dbReference type="Pfam" id="PF12697">
    <property type="entry name" value="Abhydrolase_6"/>
    <property type="match status" value="1"/>
</dbReference>
<dbReference type="PRINTS" id="PR00111">
    <property type="entry name" value="ABHYDROLASE"/>
</dbReference>
<keyword evidence="2" id="KW-0378">Hydrolase</keyword>
<keyword evidence="3" id="KW-1185">Reference proteome</keyword>
<protein>
    <submittedName>
        <fullName evidence="2">Alpha/beta hydrolase</fullName>
    </submittedName>
</protein>
<dbReference type="Gene3D" id="3.40.50.1820">
    <property type="entry name" value="alpha/beta hydrolase"/>
    <property type="match status" value="1"/>
</dbReference>
<dbReference type="Proteomes" id="UP000608923">
    <property type="component" value="Unassembled WGS sequence"/>
</dbReference>
<dbReference type="InterPro" id="IPR050228">
    <property type="entry name" value="Carboxylesterase_BioH"/>
</dbReference>
<dbReference type="GO" id="GO:0016787">
    <property type="term" value="F:hydrolase activity"/>
    <property type="evidence" value="ECO:0007669"/>
    <property type="project" value="UniProtKB-KW"/>
</dbReference>
<dbReference type="PANTHER" id="PTHR43194:SF2">
    <property type="entry name" value="PEROXISOMAL MEMBRANE PROTEIN LPX1"/>
    <property type="match status" value="1"/>
</dbReference>
<organism evidence="2 3">
    <name type="scientific">Alcaligenes pakistanensis</name>
    <dbReference type="NCBI Taxonomy" id="1482717"/>
    <lineage>
        <taxon>Bacteria</taxon>
        <taxon>Pseudomonadati</taxon>
        <taxon>Pseudomonadota</taxon>
        <taxon>Betaproteobacteria</taxon>
        <taxon>Burkholderiales</taxon>
        <taxon>Alcaligenaceae</taxon>
        <taxon>Alcaligenes</taxon>
    </lineage>
</organism>
<dbReference type="InterPro" id="IPR000073">
    <property type="entry name" value="AB_hydrolase_1"/>
</dbReference>
<evidence type="ECO:0000313" key="3">
    <source>
        <dbReference type="Proteomes" id="UP000608923"/>
    </source>
</evidence>
<dbReference type="EMBL" id="BMZN01000004">
    <property type="protein sequence ID" value="GHC53424.1"/>
    <property type="molecule type" value="Genomic_DNA"/>
</dbReference>
<evidence type="ECO:0000259" key="1">
    <source>
        <dbReference type="Pfam" id="PF12697"/>
    </source>
</evidence>
<name>A0A8H9M9F1_9BURK</name>
<accession>A0A8H9M9F1</accession>
<dbReference type="SUPFAM" id="SSF53474">
    <property type="entry name" value="alpha/beta-Hydrolases"/>
    <property type="match status" value="1"/>
</dbReference>
<gene>
    <name evidence="2" type="ORF">GCM10010096_27170</name>
</gene>
<dbReference type="AlphaFoldDB" id="A0A8H9M9F1"/>
<proteinExistence type="predicted"/>
<reference evidence="3" key="1">
    <citation type="journal article" date="2019" name="Int. J. Syst. Evol. Microbiol.">
        <title>The Global Catalogue of Microorganisms (GCM) 10K type strain sequencing project: providing services to taxonomists for standard genome sequencing and annotation.</title>
        <authorList>
            <consortium name="The Broad Institute Genomics Platform"/>
            <consortium name="The Broad Institute Genome Sequencing Center for Infectious Disease"/>
            <person name="Wu L."/>
            <person name="Ma J."/>
        </authorList>
    </citation>
    <scope>NUCLEOTIDE SEQUENCE [LARGE SCALE GENOMIC DNA]</scope>
    <source>
        <strain evidence="3">KCTC 42083</strain>
    </source>
</reference>
<comment type="caution">
    <text evidence="2">The sequence shown here is derived from an EMBL/GenBank/DDBJ whole genome shotgun (WGS) entry which is preliminary data.</text>
</comment>